<dbReference type="Pfam" id="PF13412">
    <property type="entry name" value="HTH_24"/>
    <property type="match status" value="1"/>
</dbReference>
<dbReference type="InterPro" id="IPR011991">
    <property type="entry name" value="ArsR-like_HTH"/>
</dbReference>
<sequence length="147" mass="16361">MIDDTDRRILAVLLDDARTSMRSIAEEGGVALGTVSNRVKRMEAMGVIQGYEARLDAEKIGWTMTVLCGLRIEKGQLMEVQRRIAEDSRVFGIYDVTGEFDSMVLARVRDRAHLDDLSKTVLSSEGIIRTVTHVVLNTVKQNGVQLP</sequence>
<feature type="domain" description="HTH asnC-type" evidence="4">
    <location>
        <begin position="2"/>
        <end position="63"/>
    </location>
</feature>
<name>A0A382EPQ7_9ZZZZ</name>
<proteinExistence type="predicted"/>
<dbReference type="AlphaFoldDB" id="A0A382EPQ7"/>
<gene>
    <name evidence="5" type="ORF">METZ01_LOCUS205156</name>
</gene>
<dbReference type="Gene3D" id="1.10.10.10">
    <property type="entry name" value="Winged helix-like DNA-binding domain superfamily/Winged helix DNA-binding domain"/>
    <property type="match status" value="1"/>
</dbReference>
<evidence type="ECO:0000256" key="2">
    <source>
        <dbReference type="ARBA" id="ARBA00023125"/>
    </source>
</evidence>
<dbReference type="InterPro" id="IPR019888">
    <property type="entry name" value="Tscrpt_reg_AsnC-like"/>
</dbReference>
<protein>
    <recommendedName>
        <fullName evidence="4">HTH asnC-type domain-containing protein</fullName>
    </recommendedName>
</protein>
<dbReference type="InterPro" id="IPR036388">
    <property type="entry name" value="WH-like_DNA-bd_sf"/>
</dbReference>
<evidence type="ECO:0000256" key="1">
    <source>
        <dbReference type="ARBA" id="ARBA00023015"/>
    </source>
</evidence>
<evidence type="ECO:0000313" key="5">
    <source>
        <dbReference type="EMBL" id="SVB52302.1"/>
    </source>
</evidence>
<organism evidence="5">
    <name type="scientific">marine metagenome</name>
    <dbReference type="NCBI Taxonomy" id="408172"/>
    <lineage>
        <taxon>unclassified sequences</taxon>
        <taxon>metagenomes</taxon>
        <taxon>ecological metagenomes</taxon>
    </lineage>
</organism>
<dbReference type="EMBL" id="UINC01045488">
    <property type="protein sequence ID" value="SVB52302.1"/>
    <property type="molecule type" value="Genomic_DNA"/>
</dbReference>
<dbReference type="InterPro" id="IPR036390">
    <property type="entry name" value="WH_DNA-bd_sf"/>
</dbReference>
<dbReference type="Gene3D" id="3.30.70.920">
    <property type="match status" value="1"/>
</dbReference>
<dbReference type="InterPro" id="IPR000485">
    <property type="entry name" value="AsnC-type_HTH_dom"/>
</dbReference>
<dbReference type="SMART" id="SM00344">
    <property type="entry name" value="HTH_ASNC"/>
    <property type="match status" value="1"/>
</dbReference>
<keyword evidence="3" id="KW-0804">Transcription</keyword>
<accession>A0A382EPQ7</accession>
<dbReference type="PRINTS" id="PR00033">
    <property type="entry name" value="HTHASNC"/>
</dbReference>
<evidence type="ECO:0000256" key="3">
    <source>
        <dbReference type="ARBA" id="ARBA00023163"/>
    </source>
</evidence>
<dbReference type="PROSITE" id="PS50956">
    <property type="entry name" value="HTH_ASNC_2"/>
    <property type="match status" value="1"/>
</dbReference>
<dbReference type="InterPro" id="IPR019887">
    <property type="entry name" value="Tscrpt_reg_AsnC/Lrp_C"/>
</dbReference>
<dbReference type="GO" id="GO:0005829">
    <property type="term" value="C:cytosol"/>
    <property type="evidence" value="ECO:0007669"/>
    <property type="project" value="TreeGrafter"/>
</dbReference>
<evidence type="ECO:0000259" key="4">
    <source>
        <dbReference type="PROSITE" id="PS50956"/>
    </source>
</evidence>
<dbReference type="GO" id="GO:0043565">
    <property type="term" value="F:sequence-specific DNA binding"/>
    <property type="evidence" value="ECO:0007669"/>
    <property type="project" value="InterPro"/>
</dbReference>
<dbReference type="InterPro" id="IPR011008">
    <property type="entry name" value="Dimeric_a/b-barrel"/>
</dbReference>
<dbReference type="GO" id="GO:0043200">
    <property type="term" value="P:response to amino acid"/>
    <property type="evidence" value="ECO:0007669"/>
    <property type="project" value="TreeGrafter"/>
</dbReference>
<dbReference type="Pfam" id="PF01037">
    <property type="entry name" value="AsnC_trans_reg"/>
    <property type="match status" value="1"/>
</dbReference>
<dbReference type="SUPFAM" id="SSF54909">
    <property type="entry name" value="Dimeric alpha+beta barrel"/>
    <property type="match status" value="1"/>
</dbReference>
<keyword evidence="2" id="KW-0238">DNA-binding</keyword>
<keyword evidence="1" id="KW-0805">Transcription regulation</keyword>
<reference evidence="5" key="1">
    <citation type="submission" date="2018-05" db="EMBL/GenBank/DDBJ databases">
        <authorList>
            <person name="Lanie J.A."/>
            <person name="Ng W.-L."/>
            <person name="Kazmierczak K.M."/>
            <person name="Andrzejewski T.M."/>
            <person name="Davidsen T.M."/>
            <person name="Wayne K.J."/>
            <person name="Tettelin H."/>
            <person name="Glass J.I."/>
            <person name="Rusch D."/>
            <person name="Podicherti R."/>
            <person name="Tsui H.-C.T."/>
            <person name="Winkler M.E."/>
        </authorList>
    </citation>
    <scope>NUCLEOTIDE SEQUENCE</scope>
</reference>
<dbReference type="PANTHER" id="PTHR30154:SF34">
    <property type="entry name" value="TRANSCRIPTIONAL REGULATOR AZLB"/>
    <property type="match status" value="1"/>
</dbReference>
<dbReference type="SUPFAM" id="SSF46785">
    <property type="entry name" value="Winged helix' DNA-binding domain"/>
    <property type="match status" value="1"/>
</dbReference>
<dbReference type="CDD" id="cd00090">
    <property type="entry name" value="HTH_ARSR"/>
    <property type="match status" value="1"/>
</dbReference>
<dbReference type="PANTHER" id="PTHR30154">
    <property type="entry name" value="LEUCINE-RESPONSIVE REGULATORY PROTEIN"/>
    <property type="match status" value="1"/>
</dbReference>